<dbReference type="SUPFAM" id="SSF161098">
    <property type="entry name" value="MetI-like"/>
    <property type="match status" value="1"/>
</dbReference>
<feature type="transmembrane region" description="Helical" evidence="7">
    <location>
        <begin position="248"/>
        <end position="269"/>
    </location>
</feature>
<dbReference type="InterPro" id="IPR035906">
    <property type="entry name" value="MetI-like_sf"/>
</dbReference>
<dbReference type="OrthoDB" id="3173654at2"/>
<evidence type="ECO:0000256" key="3">
    <source>
        <dbReference type="ARBA" id="ARBA00022475"/>
    </source>
</evidence>
<organism evidence="9 10">
    <name type="scientific">Glaciihabitans tibetensis</name>
    <dbReference type="NCBI Taxonomy" id="1266600"/>
    <lineage>
        <taxon>Bacteria</taxon>
        <taxon>Bacillati</taxon>
        <taxon>Actinomycetota</taxon>
        <taxon>Actinomycetes</taxon>
        <taxon>Micrococcales</taxon>
        <taxon>Microbacteriaceae</taxon>
        <taxon>Glaciihabitans</taxon>
    </lineage>
</organism>
<evidence type="ECO:0000256" key="5">
    <source>
        <dbReference type="ARBA" id="ARBA00022989"/>
    </source>
</evidence>
<dbReference type="EMBL" id="PVTL01000004">
    <property type="protein sequence ID" value="PRY68351.1"/>
    <property type="molecule type" value="Genomic_DNA"/>
</dbReference>
<dbReference type="Proteomes" id="UP000237983">
    <property type="component" value="Unassembled WGS sequence"/>
</dbReference>
<accession>A0A2T0VDW5</accession>
<dbReference type="AlphaFoldDB" id="A0A2T0VDW5"/>
<comment type="subcellular location">
    <subcellularLocation>
        <location evidence="1 7">Cell membrane</location>
        <topology evidence="1 7">Multi-pass membrane protein</topology>
    </subcellularLocation>
</comment>
<evidence type="ECO:0000313" key="10">
    <source>
        <dbReference type="Proteomes" id="UP000237983"/>
    </source>
</evidence>
<protein>
    <submittedName>
        <fullName evidence="9">NitT/TauT family transport system permease protein</fullName>
    </submittedName>
</protein>
<feature type="transmembrane region" description="Helical" evidence="7">
    <location>
        <begin position="36"/>
        <end position="59"/>
    </location>
</feature>
<feature type="domain" description="ABC transmembrane type-1" evidence="8">
    <location>
        <begin position="87"/>
        <end position="273"/>
    </location>
</feature>
<dbReference type="CDD" id="cd06261">
    <property type="entry name" value="TM_PBP2"/>
    <property type="match status" value="1"/>
</dbReference>
<reference evidence="9 10" key="1">
    <citation type="submission" date="2018-03" db="EMBL/GenBank/DDBJ databases">
        <title>Genomic Encyclopedia of Type Strains, Phase III (KMG-III): the genomes of soil and plant-associated and newly described type strains.</title>
        <authorList>
            <person name="Whitman W."/>
        </authorList>
    </citation>
    <scope>NUCLEOTIDE SEQUENCE [LARGE SCALE GENOMIC DNA]</scope>
    <source>
        <strain evidence="9 10">CGMCC 1.12484</strain>
    </source>
</reference>
<keyword evidence="2 7" id="KW-0813">Transport</keyword>
<proteinExistence type="inferred from homology"/>
<evidence type="ECO:0000256" key="4">
    <source>
        <dbReference type="ARBA" id="ARBA00022692"/>
    </source>
</evidence>
<comment type="caution">
    <text evidence="9">The sequence shown here is derived from an EMBL/GenBank/DDBJ whole genome shotgun (WGS) entry which is preliminary data.</text>
</comment>
<dbReference type="GO" id="GO:0005886">
    <property type="term" value="C:plasma membrane"/>
    <property type="evidence" value="ECO:0007669"/>
    <property type="project" value="UniProtKB-SubCell"/>
</dbReference>
<dbReference type="GO" id="GO:0055085">
    <property type="term" value="P:transmembrane transport"/>
    <property type="evidence" value="ECO:0007669"/>
    <property type="project" value="InterPro"/>
</dbReference>
<dbReference type="Pfam" id="PF00528">
    <property type="entry name" value="BPD_transp_1"/>
    <property type="match status" value="1"/>
</dbReference>
<dbReference type="PROSITE" id="PS50928">
    <property type="entry name" value="ABC_TM1"/>
    <property type="match status" value="1"/>
</dbReference>
<evidence type="ECO:0000256" key="1">
    <source>
        <dbReference type="ARBA" id="ARBA00004651"/>
    </source>
</evidence>
<keyword evidence="4 7" id="KW-0812">Transmembrane</keyword>
<name>A0A2T0VDW5_9MICO</name>
<keyword evidence="6 7" id="KW-0472">Membrane</keyword>
<dbReference type="PANTHER" id="PTHR30151:SF0">
    <property type="entry name" value="ABC TRANSPORTER PERMEASE PROTEIN MJ0413-RELATED"/>
    <property type="match status" value="1"/>
</dbReference>
<keyword evidence="3" id="KW-1003">Cell membrane</keyword>
<keyword evidence="10" id="KW-1185">Reference proteome</keyword>
<evidence type="ECO:0000256" key="7">
    <source>
        <dbReference type="RuleBase" id="RU363032"/>
    </source>
</evidence>
<dbReference type="InterPro" id="IPR000515">
    <property type="entry name" value="MetI-like"/>
</dbReference>
<sequence>MTVLKNSPSMSVPVRTSFAERGARTGRTVVFALRRVAVILAYVVVALLAWQALVVVFAIDPIVLPGPAAVLTALWSQVQAPVIWAATWVTFQEAMLGFAVGATAGILLAIMLAESDLLYRLLNPYIVAFQAVPKVALVPLFMIWFGFGIWSKVVLIAVFVFFPVMVNMYSGLRSTTDEEEELMRVSHATRWQRLRHLRLYKSLPFLFAAFEASFVLCLTGAVFAELLGSGTSVGLGTMLQMYTSRLDVAGLFGIITLLSLFGVLLDALVKIAARYFLRWDRPARS</sequence>
<evidence type="ECO:0000313" key="9">
    <source>
        <dbReference type="EMBL" id="PRY68351.1"/>
    </source>
</evidence>
<dbReference type="RefSeq" id="WP_106211748.1">
    <property type="nucleotide sequence ID" value="NZ_PVTL01000004.1"/>
</dbReference>
<evidence type="ECO:0000259" key="8">
    <source>
        <dbReference type="PROSITE" id="PS50928"/>
    </source>
</evidence>
<evidence type="ECO:0000256" key="2">
    <source>
        <dbReference type="ARBA" id="ARBA00022448"/>
    </source>
</evidence>
<feature type="transmembrane region" description="Helical" evidence="7">
    <location>
        <begin position="94"/>
        <end position="113"/>
    </location>
</feature>
<feature type="transmembrane region" description="Helical" evidence="7">
    <location>
        <begin position="203"/>
        <end position="228"/>
    </location>
</feature>
<dbReference type="PANTHER" id="PTHR30151">
    <property type="entry name" value="ALKANE SULFONATE ABC TRANSPORTER-RELATED, MEMBRANE SUBUNIT"/>
    <property type="match status" value="1"/>
</dbReference>
<keyword evidence="5 7" id="KW-1133">Transmembrane helix</keyword>
<evidence type="ECO:0000256" key="6">
    <source>
        <dbReference type="ARBA" id="ARBA00023136"/>
    </source>
</evidence>
<comment type="similarity">
    <text evidence="7">Belongs to the binding-protein-dependent transport system permease family.</text>
</comment>
<dbReference type="Gene3D" id="1.10.3720.10">
    <property type="entry name" value="MetI-like"/>
    <property type="match status" value="1"/>
</dbReference>
<gene>
    <name evidence="9" type="ORF">B0I08_10453</name>
</gene>